<dbReference type="GO" id="GO:0003677">
    <property type="term" value="F:DNA binding"/>
    <property type="evidence" value="ECO:0007669"/>
    <property type="project" value="UniProtKB-KW"/>
</dbReference>
<dbReference type="InterPro" id="IPR036388">
    <property type="entry name" value="WH-like_DNA-bd_sf"/>
</dbReference>
<dbReference type="PANTHER" id="PTHR43133:SF8">
    <property type="entry name" value="RNA POLYMERASE SIGMA FACTOR HI_1459-RELATED"/>
    <property type="match status" value="1"/>
</dbReference>
<evidence type="ECO:0000256" key="3">
    <source>
        <dbReference type="ARBA" id="ARBA00023082"/>
    </source>
</evidence>
<dbReference type="InterPro" id="IPR013249">
    <property type="entry name" value="RNA_pol_sigma70_r4_t2"/>
</dbReference>
<evidence type="ECO:0000256" key="2">
    <source>
        <dbReference type="ARBA" id="ARBA00023015"/>
    </source>
</evidence>
<dbReference type="EMBL" id="PVTI01000012">
    <property type="protein sequence ID" value="PRY58221.1"/>
    <property type="molecule type" value="Genomic_DNA"/>
</dbReference>
<dbReference type="GO" id="GO:0006352">
    <property type="term" value="P:DNA-templated transcription initiation"/>
    <property type="evidence" value="ECO:0007669"/>
    <property type="project" value="InterPro"/>
</dbReference>
<evidence type="ECO:0000256" key="1">
    <source>
        <dbReference type="ARBA" id="ARBA00010641"/>
    </source>
</evidence>
<dbReference type="Pfam" id="PF08281">
    <property type="entry name" value="Sigma70_r4_2"/>
    <property type="match status" value="1"/>
</dbReference>
<comment type="caution">
    <text evidence="8">The sequence shown here is derived from an EMBL/GenBank/DDBJ whole genome shotgun (WGS) entry which is preliminary data.</text>
</comment>
<dbReference type="NCBIfam" id="TIGR02937">
    <property type="entry name" value="sigma70-ECF"/>
    <property type="match status" value="1"/>
</dbReference>
<dbReference type="SUPFAM" id="SSF88946">
    <property type="entry name" value="Sigma2 domain of RNA polymerase sigma factors"/>
    <property type="match status" value="1"/>
</dbReference>
<keyword evidence="4" id="KW-0238">DNA-binding</keyword>
<comment type="similarity">
    <text evidence="1">Belongs to the sigma-70 factor family. ECF subfamily.</text>
</comment>
<evidence type="ECO:0000256" key="5">
    <source>
        <dbReference type="ARBA" id="ARBA00023163"/>
    </source>
</evidence>
<feature type="domain" description="RNA polymerase sigma factor 70 region 4 type 2" evidence="7">
    <location>
        <begin position="148"/>
        <end position="197"/>
    </location>
</feature>
<gene>
    <name evidence="8" type="ORF">BCF74_11238</name>
</gene>
<keyword evidence="5" id="KW-0804">Transcription</keyword>
<dbReference type="Proteomes" id="UP000237822">
    <property type="component" value="Unassembled WGS sequence"/>
</dbReference>
<dbReference type="AlphaFoldDB" id="A0A2T0UJU8"/>
<evidence type="ECO:0000259" key="6">
    <source>
        <dbReference type="Pfam" id="PF04542"/>
    </source>
</evidence>
<dbReference type="InterPro" id="IPR013324">
    <property type="entry name" value="RNA_pol_sigma_r3/r4-like"/>
</dbReference>
<organism evidence="8 9">
    <name type="scientific">Knoellia remsis</name>
    <dbReference type="NCBI Taxonomy" id="407159"/>
    <lineage>
        <taxon>Bacteria</taxon>
        <taxon>Bacillati</taxon>
        <taxon>Actinomycetota</taxon>
        <taxon>Actinomycetes</taxon>
        <taxon>Micrococcales</taxon>
        <taxon>Intrasporangiaceae</taxon>
        <taxon>Knoellia</taxon>
    </lineage>
</organism>
<dbReference type="InterPro" id="IPR013325">
    <property type="entry name" value="RNA_pol_sigma_r2"/>
</dbReference>
<dbReference type="InterPro" id="IPR014284">
    <property type="entry name" value="RNA_pol_sigma-70_dom"/>
</dbReference>
<evidence type="ECO:0000259" key="7">
    <source>
        <dbReference type="Pfam" id="PF08281"/>
    </source>
</evidence>
<protein>
    <submittedName>
        <fullName evidence="8">RNA polymerase sigma-70 factor (ECF subfamily)</fullName>
    </submittedName>
</protein>
<dbReference type="RefSeq" id="WP_106297557.1">
    <property type="nucleotide sequence ID" value="NZ_PVTI01000012.1"/>
</dbReference>
<dbReference type="Pfam" id="PF04542">
    <property type="entry name" value="Sigma70_r2"/>
    <property type="match status" value="1"/>
</dbReference>
<dbReference type="InterPro" id="IPR039425">
    <property type="entry name" value="RNA_pol_sigma-70-like"/>
</dbReference>
<dbReference type="GO" id="GO:0016987">
    <property type="term" value="F:sigma factor activity"/>
    <property type="evidence" value="ECO:0007669"/>
    <property type="project" value="UniProtKB-KW"/>
</dbReference>
<keyword evidence="2" id="KW-0805">Transcription regulation</keyword>
<dbReference type="SUPFAM" id="SSF88659">
    <property type="entry name" value="Sigma3 and sigma4 domains of RNA polymerase sigma factors"/>
    <property type="match status" value="1"/>
</dbReference>
<reference evidence="8 9" key="1">
    <citation type="submission" date="2018-03" db="EMBL/GenBank/DDBJ databases">
        <title>Genomic Encyclopedia of Archaeal and Bacterial Type Strains, Phase II (KMG-II): from individual species to whole genera.</title>
        <authorList>
            <person name="Goeker M."/>
        </authorList>
    </citation>
    <scope>NUCLEOTIDE SEQUENCE [LARGE SCALE GENOMIC DNA]</scope>
    <source>
        <strain evidence="8 9">ATCC BAA-1496</strain>
    </source>
</reference>
<evidence type="ECO:0000313" key="8">
    <source>
        <dbReference type="EMBL" id="PRY58221.1"/>
    </source>
</evidence>
<dbReference type="PANTHER" id="PTHR43133">
    <property type="entry name" value="RNA POLYMERASE ECF-TYPE SIGMA FACTO"/>
    <property type="match status" value="1"/>
</dbReference>
<keyword evidence="9" id="KW-1185">Reference proteome</keyword>
<dbReference type="Gene3D" id="1.10.10.10">
    <property type="entry name" value="Winged helix-like DNA-binding domain superfamily/Winged helix DNA-binding domain"/>
    <property type="match status" value="1"/>
</dbReference>
<dbReference type="Gene3D" id="1.10.1740.10">
    <property type="match status" value="1"/>
</dbReference>
<feature type="domain" description="RNA polymerase sigma-70 region 2" evidence="6">
    <location>
        <begin position="27"/>
        <end position="95"/>
    </location>
</feature>
<dbReference type="InterPro" id="IPR007627">
    <property type="entry name" value="RNA_pol_sigma70_r2"/>
</dbReference>
<evidence type="ECO:0000313" key="9">
    <source>
        <dbReference type="Proteomes" id="UP000237822"/>
    </source>
</evidence>
<sequence length="207" mass="22878">MNPVAAAELRTLVLRAQDGEVEAFERLVDLTQGRLFRTAFMLLGDRQDAEDTVQESLLLAWRRLHMLEKPDAFGGWLTRICVRRATDLGRQRARRATDVTATEDLEKLPYAAGAAPAAYGTAASGTTGATAYGTSPEHTAIVDAQLGALTRVLGSIDPDLRACWVLREIDGLTYDEIARTLAITEPTVRGRLARARSLIIRRMDEWR</sequence>
<name>A0A2T0UJU8_9MICO</name>
<dbReference type="OrthoDB" id="9811152at2"/>
<proteinExistence type="inferred from homology"/>
<evidence type="ECO:0000256" key="4">
    <source>
        <dbReference type="ARBA" id="ARBA00023125"/>
    </source>
</evidence>
<keyword evidence="3" id="KW-0731">Sigma factor</keyword>
<accession>A0A2T0UJU8</accession>